<dbReference type="InterPro" id="IPR001878">
    <property type="entry name" value="Znf_CCHC"/>
</dbReference>
<keyword evidence="5" id="KW-1185">Reference proteome</keyword>
<dbReference type="AlphaFoldDB" id="A0AAV6XDE8"/>
<dbReference type="EMBL" id="WHWC01000008">
    <property type="protein sequence ID" value="KAG8378472.1"/>
    <property type="molecule type" value="Genomic_DNA"/>
</dbReference>
<evidence type="ECO:0000259" key="3">
    <source>
        <dbReference type="PROSITE" id="PS50158"/>
    </source>
</evidence>
<evidence type="ECO:0000313" key="4">
    <source>
        <dbReference type="EMBL" id="KAG8378472.1"/>
    </source>
</evidence>
<feature type="compositionally biased region" description="Polar residues" evidence="2">
    <location>
        <begin position="681"/>
        <end position="698"/>
    </location>
</feature>
<dbReference type="PANTHER" id="PTHR47592:SF27">
    <property type="entry name" value="OS08G0421700 PROTEIN"/>
    <property type="match status" value="1"/>
</dbReference>
<dbReference type="Proteomes" id="UP000826271">
    <property type="component" value="Unassembled WGS sequence"/>
</dbReference>
<dbReference type="PROSITE" id="PS50158">
    <property type="entry name" value="ZF_CCHC"/>
    <property type="match status" value="1"/>
</dbReference>
<protein>
    <recommendedName>
        <fullName evidence="3">CCHC-type domain-containing protein</fullName>
    </recommendedName>
</protein>
<organism evidence="4 5">
    <name type="scientific">Buddleja alternifolia</name>
    <dbReference type="NCBI Taxonomy" id="168488"/>
    <lineage>
        <taxon>Eukaryota</taxon>
        <taxon>Viridiplantae</taxon>
        <taxon>Streptophyta</taxon>
        <taxon>Embryophyta</taxon>
        <taxon>Tracheophyta</taxon>
        <taxon>Spermatophyta</taxon>
        <taxon>Magnoliopsida</taxon>
        <taxon>eudicotyledons</taxon>
        <taxon>Gunneridae</taxon>
        <taxon>Pentapetalae</taxon>
        <taxon>asterids</taxon>
        <taxon>lamiids</taxon>
        <taxon>Lamiales</taxon>
        <taxon>Scrophulariaceae</taxon>
        <taxon>Buddlejeae</taxon>
        <taxon>Buddleja</taxon>
    </lineage>
</organism>
<dbReference type="InterPro" id="IPR036875">
    <property type="entry name" value="Znf_CCHC_sf"/>
</dbReference>
<keyword evidence="1" id="KW-0479">Metal-binding</keyword>
<dbReference type="InterPro" id="IPR054722">
    <property type="entry name" value="PolX-like_BBD"/>
</dbReference>
<feature type="domain" description="CCHC-type" evidence="3">
    <location>
        <begin position="72"/>
        <end position="87"/>
    </location>
</feature>
<name>A0AAV6XDE8_9LAMI</name>
<feature type="compositionally biased region" description="Basic and acidic residues" evidence="2">
    <location>
        <begin position="47"/>
        <end position="56"/>
    </location>
</feature>
<dbReference type="InterPro" id="IPR006594">
    <property type="entry name" value="LisH"/>
</dbReference>
<evidence type="ECO:0000313" key="5">
    <source>
        <dbReference type="Proteomes" id="UP000826271"/>
    </source>
</evidence>
<reference evidence="4" key="1">
    <citation type="submission" date="2019-10" db="EMBL/GenBank/DDBJ databases">
        <authorList>
            <person name="Zhang R."/>
            <person name="Pan Y."/>
            <person name="Wang J."/>
            <person name="Ma R."/>
            <person name="Yu S."/>
        </authorList>
    </citation>
    <scope>NUCLEOTIDE SEQUENCE</scope>
    <source>
        <strain evidence="4">LA-IB0</strain>
        <tissue evidence="4">Leaf</tissue>
    </source>
</reference>
<dbReference type="Gene3D" id="4.10.60.10">
    <property type="entry name" value="Zinc finger, CCHC-type"/>
    <property type="match status" value="1"/>
</dbReference>
<keyword evidence="1" id="KW-0863">Zinc-finger</keyword>
<dbReference type="PANTHER" id="PTHR47592">
    <property type="entry name" value="PBF68 PROTEIN"/>
    <property type="match status" value="1"/>
</dbReference>
<comment type="caution">
    <text evidence="4">The sequence shown here is derived from an EMBL/GenBank/DDBJ whole genome shotgun (WGS) entry which is preliminary data.</text>
</comment>
<evidence type="ECO:0000256" key="2">
    <source>
        <dbReference type="SAM" id="MobiDB-lite"/>
    </source>
</evidence>
<dbReference type="Pfam" id="PF13976">
    <property type="entry name" value="gag_pre-integrs"/>
    <property type="match status" value="1"/>
</dbReference>
<feature type="compositionally biased region" description="Basic and acidic residues" evidence="2">
    <location>
        <begin position="356"/>
        <end position="380"/>
    </location>
</feature>
<proteinExistence type="predicted"/>
<dbReference type="GO" id="GO:0008270">
    <property type="term" value="F:zinc ion binding"/>
    <property type="evidence" value="ECO:0007669"/>
    <property type="project" value="UniProtKB-KW"/>
</dbReference>
<feature type="region of interest" description="Disordered" evidence="2">
    <location>
        <begin position="336"/>
        <end position="380"/>
    </location>
</feature>
<feature type="region of interest" description="Disordered" evidence="2">
    <location>
        <begin position="27"/>
        <end position="68"/>
    </location>
</feature>
<dbReference type="InterPro" id="IPR025724">
    <property type="entry name" value="GAG-pre-integrase_dom"/>
</dbReference>
<feature type="compositionally biased region" description="Basic residues" evidence="2">
    <location>
        <begin position="57"/>
        <end position="67"/>
    </location>
</feature>
<gene>
    <name evidence="4" type="ORF">BUALT_Bualt08G0140700</name>
</gene>
<dbReference type="GO" id="GO:0003676">
    <property type="term" value="F:nucleic acid binding"/>
    <property type="evidence" value="ECO:0007669"/>
    <property type="project" value="InterPro"/>
</dbReference>
<accession>A0AAV6XDE8</accession>
<feature type="compositionally biased region" description="Acidic residues" evidence="2">
    <location>
        <begin position="700"/>
        <end position="709"/>
    </location>
</feature>
<dbReference type="SUPFAM" id="SSF57756">
    <property type="entry name" value="Retrovirus zinc finger-like domains"/>
    <property type="match status" value="1"/>
</dbReference>
<evidence type="ECO:0000256" key="1">
    <source>
        <dbReference type="PROSITE-ProRule" id="PRU00047"/>
    </source>
</evidence>
<feature type="region of interest" description="Disordered" evidence="2">
    <location>
        <begin position="674"/>
        <end position="709"/>
    </location>
</feature>
<dbReference type="Pfam" id="PF22936">
    <property type="entry name" value="Pol_BBD"/>
    <property type="match status" value="1"/>
</dbReference>
<sequence>MNFKETLLYGRETLSLDEVQAALNSRELNQRNEEKGQTQAEGLNVRGRSEKRDSKKKEKKSRSKSRSRKIECYHCHKEGHIRRLCPDRLKKNAEKNKEQADVAVASDGYESADVLTVSNNNSENEWILDSGCTFHMTPNRGWFDEFTKLEGGSVLLGNNKSCKVQGIGSVRIKMFNGIEKVLKQVRYIPELKRNLISLGMLDDLGYSMKLESGTLKVVKGSMVIMKGIRRNGIYSLIGCTVIGSISSVESDRTVLWHRRLGHVSERGLVELSKQGLLAGDKIERLEFCETCVYGKSSRVKFATGKMQTKGTLDYIHSDLDVVFNEDVMANILPKQVTNQEESRTESNTEMRSIQIEVEHSDEYKDVSDENDLRDTDESQVEHSDLRHYHLTRDRERRQVKAPERFGLVVCNLSSWKSGKTGMMIRCLCIYHHLIKINAHELAEKFIQECDNIPKDVAMDEALSEYWSNFLKNVAKRQERCSQNVCPETQRPGLPPSPDVAIQNGLPSIMLSQEEQMIRNLLPGRMSQLAITREDYNTGTGFEQYEMESTDIGLVFVMENWQDWDADKLEGFCIYHHLIKINAHEFADKFIQVFDNIPTDVAMDESLSEYWSEYLKWRVVKQQERRSQNVCPETQRPGLQPSPDVAIQNGLPSIMPSQEEQMIRSLLPERMSQLAITREDYNTGTGSSTSFNAASSYTDSGIEDQSDMSD</sequence>
<keyword evidence="1" id="KW-0862">Zinc</keyword>
<dbReference type="PROSITE" id="PS50896">
    <property type="entry name" value="LISH"/>
    <property type="match status" value="1"/>
</dbReference>